<dbReference type="PANTHER" id="PTHR43498">
    <property type="entry name" value="FERREDOXIN:COB-COM HETERODISULFIDE REDUCTASE SUBUNIT A"/>
    <property type="match status" value="1"/>
</dbReference>
<keyword evidence="7" id="KW-1185">Reference proteome</keyword>
<dbReference type="InterPro" id="IPR039650">
    <property type="entry name" value="HdrA-like"/>
</dbReference>
<evidence type="ECO:0000313" key="7">
    <source>
        <dbReference type="Proteomes" id="UP001061862"/>
    </source>
</evidence>
<dbReference type="InterPro" id="IPR036188">
    <property type="entry name" value="FAD/NAD-bd_sf"/>
</dbReference>
<evidence type="ECO:0000256" key="4">
    <source>
        <dbReference type="ARBA" id="ARBA00023004"/>
    </source>
</evidence>
<accession>A0ABY6CH77</accession>
<dbReference type="Pfam" id="PF12831">
    <property type="entry name" value="FAD_oxidored"/>
    <property type="match status" value="2"/>
</dbReference>
<proteinExistence type="predicted"/>
<dbReference type="RefSeq" id="WP_262167864.1">
    <property type="nucleotide sequence ID" value="NZ_CP104965.1"/>
</dbReference>
<dbReference type="Gene3D" id="3.50.50.60">
    <property type="entry name" value="FAD/NAD(P)-binding domain"/>
    <property type="match status" value="1"/>
</dbReference>
<dbReference type="EMBL" id="CP104965">
    <property type="protein sequence ID" value="UXN69418.1"/>
    <property type="molecule type" value="Genomic_DNA"/>
</dbReference>
<organism evidence="6 7">
    <name type="scientific">Devosia neptuniae</name>
    <dbReference type="NCBI Taxonomy" id="191302"/>
    <lineage>
        <taxon>Bacteria</taxon>
        <taxon>Pseudomonadati</taxon>
        <taxon>Pseudomonadota</taxon>
        <taxon>Alphaproteobacteria</taxon>
        <taxon>Hyphomicrobiales</taxon>
        <taxon>Devosiaceae</taxon>
        <taxon>Devosia</taxon>
    </lineage>
</organism>
<keyword evidence="5" id="KW-0411">Iron-sulfur</keyword>
<dbReference type="SUPFAM" id="SSF51905">
    <property type="entry name" value="FAD/NAD(P)-binding domain"/>
    <property type="match status" value="1"/>
</dbReference>
<keyword evidence="4" id="KW-0408">Iron</keyword>
<keyword evidence="1" id="KW-0004">4Fe-4S</keyword>
<evidence type="ECO:0000256" key="5">
    <source>
        <dbReference type="ARBA" id="ARBA00023014"/>
    </source>
</evidence>
<gene>
    <name evidence="6" type="ORF">N8A98_19655</name>
</gene>
<evidence type="ECO:0000256" key="1">
    <source>
        <dbReference type="ARBA" id="ARBA00022485"/>
    </source>
</evidence>
<evidence type="ECO:0000313" key="6">
    <source>
        <dbReference type="EMBL" id="UXN69418.1"/>
    </source>
</evidence>
<protein>
    <submittedName>
        <fullName evidence="6">FAD-dependent oxidoreductase</fullName>
    </submittedName>
</protein>
<sequence>MQSPIVLPSRQVNVVDRSDVVVVGGGPAGISAAISAARNGASVTLLERYPYVGGLAAGGMVLVLDDMINGAEITVKGICVEMIERMERKGLAVVPSENDRTIEFRDTPEAWQRWARWGLFDFHVQSNPNPHPVCYAAAFDPDAFKQTSYDLLTDAKVKIRLHSWFSSAIVEDGRITGVVCQTKAGLEAIMGSVVIDTTGDLDVAASAGAAHTSSDFILTTVSRWGGVDTDAAERFEREEPEKFKALDHEAKRLIGGCWSFWWLKTPLPGIVWLNCPHMPKLSGMKVEDLTAAELEGRARIGRLLDFARENMPGFEKSYVVDFAPQTGVRQTRLLEGAYVVSKDDVMHRRHFEDTICRGRDYYTPYRSMLPKEIDQLIVAGRHYSATPQAQKSSREIPPCMAMGEAAGVAAVVSLNGGVTVRNADIAEIRQRLRAQGADPGDIPSANALFLEAAE</sequence>
<dbReference type="PANTHER" id="PTHR43498:SF1">
    <property type="entry name" value="COB--COM HETERODISULFIDE REDUCTASE IRON-SULFUR SUBUNIT A"/>
    <property type="match status" value="1"/>
</dbReference>
<evidence type="ECO:0000256" key="3">
    <source>
        <dbReference type="ARBA" id="ARBA00023002"/>
    </source>
</evidence>
<name>A0ABY6CH77_9HYPH</name>
<dbReference type="PRINTS" id="PR00419">
    <property type="entry name" value="ADXRDTASE"/>
</dbReference>
<keyword evidence="2" id="KW-0479">Metal-binding</keyword>
<dbReference type="Proteomes" id="UP001061862">
    <property type="component" value="Chromosome"/>
</dbReference>
<reference evidence="6 7" key="1">
    <citation type="submission" date="2022-09" db="EMBL/GenBank/DDBJ databases">
        <title>Interaction between co-microsymbionts with complementary sets of symbiotic genes in legume-rhizobium systems.</title>
        <authorList>
            <person name="Safronova V."/>
            <person name="Sazanova A."/>
            <person name="Afonin A."/>
            <person name="Chirak E."/>
        </authorList>
    </citation>
    <scope>NUCLEOTIDE SEQUENCE [LARGE SCALE GENOMIC DNA]</scope>
    <source>
        <strain evidence="6 7">A18/4-1</strain>
    </source>
</reference>
<evidence type="ECO:0000256" key="2">
    <source>
        <dbReference type="ARBA" id="ARBA00022723"/>
    </source>
</evidence>
<keyword evidence="3" id="KW-0560">Oxidoreductase</keyword>